<dbReference type="Proteomes" id="UP001160148">
    <property type="component" value="Unassembled WGS sequence"/>
</dbReference>
<evidence type="ECO:0000256" key="1">
    <source>
        <dbReference type="SAM" id="MobiDB-lite"/>
    </source>
</evidence>
<proteinExistence type="predicted"/>
<evidence type="ECO:0008006" key="4">
    <source>
        <dbReference type="Google" id="ProtNLM"/>
    </source>
</evidence>
<protein>
    <recommendedName>
        <fullName evidence="4">HAT C-terminal dimerisation domain-containing protein</fullName>
    </recommendedName>
</protein>
<dbReference type="AlphaFoldDB" id="A0AAV0WNP7"/>
<sequence>MAFLNKHPHGHYRAYHTRCYCATFELHPHPHSINASTTGLPQPQHQNRRSRVNHNSTTVCGNTQIAKKTILEELMGQFSDDDEDEFTRYLSETQINNNEKPCLWWKARETV</sequence>
<evidence type="ECO:0000313" key="2">
    <source>
        <dbReference type="EMBL" id="CAI6357438.1"/>
    </source>
</evidence>
<comment type="caution">
    <text evidence="2">The sequence shown here is derived from an EMBL/GenBank/DDBJ whole genome shotgun (WGS) entry which is preliminary data.</text>
</comment>
<reference evidence="2 3" key="1">
    <citation type="submission" date="2023-01" db="EMBL/GenBank/DDBJ databases">
        <authorList>
            <person name="Whitehead M."/>
        </authorList>
    </citation>
    <scope>NUCLEOTIDE SEQUENCE [LARGE SCALE GENOMIC DNA]</scope>
</reference>
<dbReference type="EMBL" id="CARXXK010000002">
    <property type="protein sequence ID" value="CAI6357438.1"/>
    <property type="molecule type" value="Genomic_DNA"/>
</dbReference>
<feature type="compositionally biased region" description="Polar residues" evidence="1">
    <location>
        <begin position="33"/>
        <end position="45"/>
    </location>
</feature>
<accession>A0AAV0WNP7</accession>
<organism evidence="2 3">
    <name type="scientific">Macrosiphum euphorbiae</name>
    <name type="common">potato aphid</name>
    <dbReference type="NCBI Taxonomy" id="13131"/>
    <lineage>
        <taxon>Eukaryota</taxon>
        <taxon>Metazoa</taxon>
        <taxon>Ecdysozoa</taxon>
        <taxon>Arthropoda</taxon>
        <taxon>Hexapoda</taxon>
        <taxon>Insecta</taxon>
        <taxon>Pterygota</taxon>
        <taxon>Neoptera</taxon>
        <taxon>Paraneoptera</taxon>
        <taxon>Hemiptera</taxon>
        <taxon>Sternorrhyncha</taxon>
        <taxon>Aphidomorpha</taxon>
        <taxon>Aphidoidea</taxon>
        <taxon>Aphididae</taxon>
        <taxon>Macrosiphini</taxon>
        <taxon>Macrosiphum</taxon>
    </lineage>
</organism>
<name>A0AAV0WNP7_9HEMI</name>
<gene>
    <name evidence="2" type="ORF">MEUPH1_LOCUS13062</name>
</gene>
<feature type="region of interest" description="Disordered" evidence="1">
    <location>
        <begin position="32"/>
        <end position="55"/>
    </location>
</feature>
<evidence type="ECO:0000313" key="3">
    <source>
        <dbReference type="Proteomes" id="UP001160148"/>
    </source>
</evidence>
<keyword evidence="3" id="KW-1185">Reference proteome</keyword>